<evidence type="ECO:0000259" key="1">
    <source>
        <dbReference type="Pfam" id="PF13403"/>
    </source>
</evidence>
<dbReference type="Proteomes" id="UP000198307">
    <property type="component" value="Unassembled WGS sequence"/>
</dbReference>
<proteinExistence type="predicted"/>
<name>A0A239PV58_9RHOB</name>
<feature type="domain" description="Hedgehog/Intein (Hint)" evidence="1">
    <location>
        <begin position="190"/>
        <end position="336"/>
    </location>
</feature>
<dbReference type="Pfam" id="PF13403">
    <property type="entry name" value="Hint_2"/>
    <property type="match status" value="1"/>
</dbReference>
<dbReference type="InterPro" id="IPR028992">
    <property type="entry name" value="Hedgehog/Intein_dom"/>
</dbReference>
<sequence>MPYIAEIPGDFITLGVDGYVLNTGEMHLLSGFFSNVQETTDDISATNEGGTGSIAEEGETVTVPTGSGDIEGEYLGPVTLSSAAVGISVGTGFNLASLSVTLNDVQGHVIYDQSSNTAYIISDQDLADDRLGATVTGSVLGIPLVSVDLPLSEVIDGLGLAPAGDFVQDVLDTAVFTLSEGPGDLELGVTCFTRGTLIRTQRGDVPVEALQVGDLVVTRDNGLQELRWIGSVKLGRRRLDDNPNLRPVRIKAGALGTSVPSSDLVVSPQHRVLVRSKVAQRMFGTDEVLAAAKQLLHADGIDIATDMEEVEYFHMLFDRHEVVVSNGAETESLYTGSEALKSVGKAARAEIFALFPELKEADYAPAGARELLSGRQARKLAMRHVQNNKPFVH</sequence>
<gene>
    <name evidence="2" type="ORF">SAMN05444959_1062</name>
</gene>
<reference evidence="2 3" key="1">
    <citation type="submission" date="2017-07" db="EMBL/GenBank/DDBJ databases">
        <authorList>
            <person name="Sun Z.S."/>
            <person name="Albrecht U."/>
            <person name="Echele G."/>
            <person name="Lee C.C."/>
        </authorList>
    </citation>
    <scope>NUCLEOTIDE SEQUENCE [LARGE SCALE GENOMIC DNA]</scope>
    <source>
        <strain evidence="2 3">DSM 14827</strain>
    </source>
</reference>
<dbReference type="SUPFAM" id="SSF51294">
    <property type="entry name" value="Hedgehog/intein (Hint) domain"/>
    <property type="match status" value="1"/>
</dbReference>
<evidence type="ECO:0000313" key="2">
    <source>
        <dbReference type="EMBL" id="SNT73822.1"/>
    </source>
</evidence>
<evidence type="ECO:0000313" key="3">
    <source>
        <dbReference type="Proteomes" id="UP000198307"/>
    </source>
</evidence>
<dbReference type="RefSeq" id="WP_245847054.1">
    <property type="nucleotide sequence ID" value="NZ_CP067130.1"/>
</dbReference>
<dbReference type="PROSITE" id="PS50817">
    <property type="entry name" value="INTEIN_N_TER"/>
    <property type="match status" value="1"/>
</dbReference>
<dbReference type="EMBL" id="FZQB01000006">
    <property type="protein sequence ID" value="SNT73822.1"/>
    <property type="molecule type" value="Genomic_DNA"/>
</dbReference>
<keyword evidence="3" id="KW-1185">Reference proteome</keyword>
<dbReference type="GO" id="GO:0016539">
    <property type="term" value="P:intein-mediated protein splicing"/>
    <property type="evidence" value="ECO:0007669"/>
    <property type="project" value="InterPro"/>
</dbReference>
<protein>
    <submittedName>
        <fullName evidence="2">Hint domain-containing protein</fullName>
    </submittedName>
</protein>
<dbReference type="InterPro" id="IPR036844">
    <property type="entry name" value="Hint_dom_sf"/>
</dbReference>
<accession>A0A239PV58</accession>
<organism evidence="2 3">
    <name type="scientific">Paracoccus seriniphilus</name>
    <dbReference type="NCBI Taxonomy" id="184748"/>
    <lineage>
        <taxon>Bacteria</taxon>
        <taxon>Pseudomonadati</taxon>
        <taxon>Pseudomonadota</taxon>
        <taxon>Alphaproteobacteria</taxon>
        <taxon>Rhodobacterales</taxon>
        <taxon>Paracoccaceae</taxon>
        <taxon>Paracoccus</taxon>
    </lineage>
</organism>
<dbReference type="AlphaFoldDB" id="A0A239PV58"/>
<dbReference type="InterPro" id="IPR006141">
    <property type="entry name" value="Intein_N"/>
</dbReference>
<dbReference type="Gene3D" id="2.170.16.10">
    <property type="entry name" value="Hedgehog/Intein (Hint) domain"/>
    <property type="match status" value="1"/>
</dbReference>